<dbReference type="EMBL" id="JBDNCH010000002">
    <property type="protein sequence ID" value="MEN9061986.1"/>
    <property type="molecule type" value="Genomic_DNA"/>
</dbReference>
<gene>
    <name evidence="2" type="ORF">ABFB10_14250</name>
</gene>
<evidence type="ECO:0000313" key="3">
    <source>
        <dbReference type="Proteomes" id="UP001428774"/>
    </source>
</evidence>
<keyword evidence="1" id="KW-0472">Membrane</keyword>
<feature type="transmembrane region" description="Helical" evidence="1">
    <location>
        <begin position="63"/>
        <end position="90"/>
    </location>
</feature>
<keyword evidence="1" id="KW-1133">Transmembrane helix</keyword>
<dbReference type="Proteomes" id="UP001428774">
    <property type="component" value="Unassembled WGS sequence"/>
</dbReference>
<dbReference type="RefSeq" id="WP_347167007.1">
    <property type="nucleotide sequence ID" value="NZ_JBDNCH010000002.1"/>
</dbReference>
<feature type="transmembrane region" description="Helical" evidence="1">
    <location>
        <begin position="21"/>
        <end position="43"/>
    </location>
</feature>
<organism evidence="2 3">
    <name type="scientific">Ponticoccus litoralis</name>
    <dbReference type="NCBI Taxonomy" id="422297"/>
    <lineage>
        <taxon>Bacteria</taxon>
        <taxon>Pseudomonadati</taxon>
        <taxon>Pseudomonadota</taxon>
        <taxon>Alphaproteobacteria</taxon>
        <taxon>Rhodobacterales</taxon>
        <taxon>Roseobacteraceae</taxon>
        <taxon>Ponticoccus</taxon>
    </lineage>
</organism>
<accession>A0AAW9SN73</accession>
<proteinExistence type="predicted"/>
<evidence type="ECO:0000256" key="1">
    <source>
        <dbReference type="SAM" id="Phobius"/>
    </source>
</evidence>
<sequence>MPPARPLGWRSPVLGVRGAGFLRPLLAVAAGLLLPALLSWALLTLAGPPGLLDSRGLRYEILFVLSALVGAPLVGFFLMPLLWAAALALLARGWAGLASIMATGLLIGLPVVHWALNGDLTTEAPSALPRLALAIALQCWLCWAVLWSLPGPRRAKAPGKAAPPASRG</sequence>
<feature type="transmembrane region" description="Helical" evidence="1">
    <location>
        <begin position="97"/>
        <end position="116"/>
    </location>
</feature>
<keyword evidence="3" id="KW-1185">Reference proteome</keyword>
<keyword evidence="1" id="KW-0812">Transmembrane</keyword>
<dbReference type="AlphaFoldDB" id="A0AAW9SN73"/>
<evidence type="ECO:0000313" key="2">
    <source>
        <dbReference type="EMBL" id="MEN9061986.1"/>
    </source>
</evidence>
<name>A0AAW9SN73_9RHOB</name>
<reference evidence="2 3" key="1">
    <citation type="submission" date="2024-05" db="EMBL/GenBank/DDBJ databases">
        <title>Genome sequence of Ponticoccus litoralis KCCM 90028.</title>
        <authorList>
            <person name="Kim J.M."/>
            <person name="Lee J.K."/>
            <person name="Choi B.J."/>
            <person name="Bayburt H."/>
            <person name="Baek J.H."/>
            <person name="Jeon C.O."/>
        </authorList>
    </citation>
    <scope>NUCLEOTIDE SEQUENCE [LARGE SCALE GENOMIC DNA]</scope>
    <source>
        <strain evidence="2 3">KCCM 90028</strain>
    </source>
</reference>
<feature type="transmembrane region" description="Helical" evidence="1">
    <location>
        <begin position="128"/>
        <end position="149"/>
    </location>
</feature>
<protein>
    <submittedName>
        <fullName evidence="2">Uncharacterized protein</fullName>
    </submittedName>
</protein>
<comment type="caution">
    <text evidence="2">The sequence shown here is derived from an EMBL/GenBank/DDBJ whole genome shotgun (WGS) entry which is preliminary data.</text>
</comment>